<evidence type="ECO:0000256" key="3">
    <source>
        <dbReference type="ARBA" id="ARBA00022840"/>
    </source>
</evidence>
<dbReference type="PROSITE" id="PS00211">
    <property type="entry name" value="ABC_TRANSPORTER_1"/>
    <property type="match status" value="2"/>
</dbReference>
<evidence type="ECO:0000313" key="10">
    <source>
        <dbReference type="EMBL" id="CAB4937282.1"/>
    </source>
</evidence>
<keyword evidence="3" id="KW-0067">ATP-binding</keyword>
<dbReference type="InterPro" id="IPR027417">
    <property type="entry name" value="P-loop_NTPase"/>
</dbReference>
<dbReference type="Gene3D" id="3.40.50.300">
    <property type="entry name" value="P-loop containing nucleotide triphosphate hydrolases"/>
    <property type="match status" value="2"/>
</dbReference>
<dbReference type="Pfam" id="PF00005">
    <property type="entry name" value="ABC_tran"/>
    <property type="match status" value="2"/>
</dbReference>
<evidence type="ECO:0000256" key="1">
    <source>
        <dbReference type="ARBA" id="ARBA00022737"/>
    </source>
</evidence>
<accession>A0A6J7BW31</accession>
<dbReference type="InterPro" id="IPR003439">
    <property type="entry name" value="ABC_transporter-like_ATP-bd"/>
</dbReference>
<dbReference type="SUPFAM" id="SSF52540">
    <property type="entry name" value="P-loop containing nucleoside triphosphate hydrolases"/>
    <property type="match status" value="2"/>
</dbReference>
<evidence type="ECO:0000256" key="2">
    <source>
        <dbReference type="ARBA" id="ARBA00022741"/>
    </source>
</evidence>
<organism evidence="9">
    <name type="scientific">freshwater metagenome</name>
    <dbReference type="NCBI Taxonomy" id="449393"/>
    <lineage>
        <taxon>unclassified sequences</taxon>
        <taxon>metagenomes</taxon>
        <taxon>ecological metagenomes</taxon>
    </lineage>
</organism>
<dbReference type="FunFam" id="3.40.50.300:FF:000011">
    <property type="entry name" value="Putative ABC transporter ATP-binding component"/>
    <property type="match status" value="1"/>
</dbReference>
<evidence type="ECO:0000313" key="6">
    <source>
        <dbReference type="EMBL" id="CAB4363876.1"/>
    </source>
</evidence>
<feature type="region of interest" description="Disordered" evidence="4">
    <location>
        <begin position="267"/>
        <end position="299"/>
    </location>
</feature>
<dbReference type="EMBL" id="CAFBOL010000082">
    <property type="protein sequence ID" value="CAB5004446.1"/>
    <property type="molecule type" value="Genomic_DNA"/>
</dbReference>
<dbReference type="PANTHER" id="PTHR19211">
    <property type="entry name" value="ATP-BINDING TRANSPORT PROTEIN-RELATED"/>
    <property type="match status" value="1"/>
</dbReference>
<dbReference type="AlphaFoldDB" id="A0A6J7BW31"/>
<gene>
    <name evidence="7" type="ORF">UFOPK2656_00042</name>
    <name evidence="8" type="ORF">UFOPK3099_02115</name>
    <name evidence="9" type="ORF">UFOPK3267_00647</name>
    <name evidence="10" type="ORF">UFOPK3651_01892</name>
    <name evidence="11" type="ORF">UFOPK3931_02407</name>
    <name evidence="6" type="ORF">UFOPK4189_01646</name>
</gene>
<keyword evidence="2" id="KW-0547">Nucleotide-binding</keyword>
<evidence type="ECO:0000256" key="4">
    <source>
        <dbReference type="SAM" id="MobiDB-lite"/>
    </source>
</evidence>
<dbReference type="InterPro" id="IPR003593">
    <property type="entry name" value="AAA+_ATPase"/>
</dbReference>
<dbReference type="GO" id="GO:0016887">
    <property type="term" value="F:ATP hydrolysis activity"/>
    <property type="evidence" value="ECO:0007669"/>
    <property type="project" value="InterPro"/>
</dbReference>
<sequence length="542" mass="58719">MTASIHVRELALALGARHLFEGLEFAVDPGQRVGLVGPNGVGKSTLLKVLADQLRPDKGTITRNPANAIVGYLAQEPDRTEETVSEHLARRTGVAAAQDALDAATTAMAVGDGSADDQYSDALDRWLAIGAADFDSRVGEVWASLGLHARLLDERMSVLSGGEAARVGLAVLLLARFDVFLLDEPTNDLDLDGLDLLEKFVVGQAAGCVIVSHDRTFLQRTITHVVEIDEFSHRSTRFAGGWDAYLREREVARDQARQAYDEYDNKRSSLAGRAQREREWATQGVSKAKKKPDDNDKNAKAFKVNQSEQLAGKSARTEKMLERLDVVEEPREAWQLRLQIATVERSGDVVARLEHAVVERDSFTLGPIDLEIGYGERVVIEGPNGSGKSTLLGALLGEIELTGGTRWGGPGVVVGRLEQARQQLTGAATVLDAFLGATGMVVSEARTLLAKFGIAAAHVGRPAESLSPGERTRAVLALLMAKGSNCIVLDEPTNHLDMPAIEQLEQALETFPGTVLLVSHDRSLLTNVRRTRTLRLQDGRVL</sequence>
<keyword evidence="1" id="KW-0677">Repeat</keyword>
<evidence type="ECO:0000313" key="7">
    <source>
        <dbReference type="EMBL" id="CAB4700785.1"/>
    </source>
</evidence>
<feature type="domain" description="ABC transporter" evidence="5">
    <location>
        <begin position="5"/>
        <end position="264"/>
    </location>
</feature>
<dbReference type="SMART" id="SM00382">
    <property type="entry name" value="AAA"/>
    <property type="match status" value="2"/>
</dbReference>
<evidence type="ECO:0000259" key="5">
    <source>
        <dbReference type="PROSITE" id="PS50893"/>
    </source>
</evidence>
<dbReference type="EMBL" id="CAFBIY010000024">
    <property type="protein sequence ID" value="CAB4848179.1"/>
    <property type="molecule type" value="Genomic_DNA"/>
</dbReference>
<evidence type="ECO:0000313" key="11">
    <source>
        <dbReference type="EMBL" id="CAB5004446.1"/>
    </source>
</evidence>
<protein>
    <submittedName>
        <fullName evidence="9">Unannotated protein</fullName>
    </submittedName>
</protein>
<dbReference type="GO" id="GO:0005524">
    <property type="term" value="F:ATP binding"/>
    <property type="evidence" value="ECO:0007669"/>
    <property type="project" value="UniProtKB-KW"/>
</dbReference>
<dbReference type="CDD" id="cd03221">
    <property type="entry name" value="ABCF_EF-3"/>
    <property type="match status" value="1"/>
</dbReference>
<reference evidence="9" key="1">
    <citation type="submission" date="2020-05" db="EMBL/GenBank/DDBJ databases">
        <authorList>
            <person name="Chiriac C."/>
            <person name="Salcher M."/>
            <person name="Ghai R."/>
            <person name="Kavagutti S V."/>
        </authorList>
    </citation>
    <scope>NUCLEOTIDE SEQUENCE</scope>
</reference>
<dbReference type="EMBL" id="CAESGF010000008">
    <property type="protein sequence ID" value="CAB4363876.1"/>
    <property type="molecule type" value="Genomic_DNA"/>
</dbReference>
<feature type="domain" description="ABC transporter" evidence="5">
    <location>
        <begin position="338"/>
        <end position="542"/>
    </location>
</feature>
<dbReference type="EMBL" id="CAFAAV010000190">
    <property type="protein sequence ID" value="CAB4831283.1"/>
    <property type="molecule type" value="Genomic_DNA"/>
</dbReference>
<evidence type="ECO:0000313" key="8">
    <source>
        <dbReference type="EMBL" id="CAB4831283.1"/>
    </source>
</evidence>
<dbReference type="InterPro" id="IPR017871">
    <property type="entry name" value="ABC_transporter-like_CS"/>
</dbReference>
<evidence type="ECO:0000313" key="9">
    <source>
        <dbReference type="EMBL" id="CAB4848179.1"/>
    </source>
</evidence>
<name>A0A6J7BW31_9ZZZZ</name>
<dbReference type="EMBL" id="CAEZYF010000001">
    <property type="protein sequence ID" value="CAB4700785.1"/>
    <property type="molecule type" value="Genomic_DNA"/>
</dbReference>
<proteinExistence type="predicted"/>
<dbReference type="PROSITE" id="PS50893">
    <property type="entry name" value="ABC_TRANSPORTER_2"/>
    <property type="match status" value="2"/>
</dbReference>
<dbReference type="EMBL" id="CAFBMT010000010">
    <property type="protein sequence ID" value="CAB4937282.1"/>
    <property type="molecule type" value="Genomic_DNA"/>
</dbReference>
<dbReference type="PANTHER" id="PTHR19211:SF123">
    <property type="entry name" value="ABC TRANSPORTER"/>
    <property type="match status" value="1"/>
</dbReference>
<dbReference type="InterPro" id="IPR050611">
    <property type="entry name" value="ABCF"/>
</dbReference>